<organism evidence="1 2">
    <name type="scientific">Lingula anatina</name>
    <name type="common">Brachiopod</name>
    <name type="synonym">Lingula unguis</name>
    <dbReference type="NCBI Taxonomy" id="7574"/>
    <lineage>
        <taxon>Eukaryota</taxon>
        <taxon>Metazoa</taxon>
        <taxon>Spiralia</taxon>
        <taxon>Lophotrochozoa</taxon>
        <taxon>Brachiopoda</taxon>
        <taxon>Linguliformea</taxon>
        <taxon>Lingulata</taxon>
        <taxon>Lingulida</taxon>
        <taxon>Linguloidea</taxon>
        <taxon>Lingulidae</taxon>
        <taxon>Lingula</taxon>
    </lineage>
</organism>
<dbReference type="AlphaFoldDB" id="A0A1S3I6D7"/>
<reference evidence="2" key="1">
    <citation type="submission" date="2025-08" db="UniProtKB">
        <authorList>
            <consortium name="RefSeq"/>
        </authorList>
    </citation>
    <scope>IDENTIFICATION</scope>
    <source>
        <tissue evidence="2">Gonads</tissue>
    </source>
</reference>
<protein>
    <submittedName>
        <fullName evidence="2">Probable serine/threonine-protein kinase pats1</fullName>
    </submittedName>
</protein>
<dbReference type="OrthoDB" id="5962960at2759"/>
<name>A0A1S3I6D7_LINAN</name>
<keyword evidence="2" id="KW-0808">Transferase</keyword>
<evidence type="ECO:0000313" key="1">
    <source>
        <dbReference type="Proteomes" id="UP000085678"/>
    </source>
</evidence>
<dbReference type="GeneID" id="106161374"/>
<dbReference type="RefSeq" id="XP_013393768.1">
    <property type="nucleotide sequence ID" value="XM_013538314.1"/>
</dbReference>
<keyword evidence="1" id="KW-1185">Reference proteome</keyword>
<evidence type="ECO:0000313" key="2">
    <source>
        <dbReference type="RefSeq" id="XP_013393768.1"/>
    </source>
</evidence>
<dbReference type="InParanoid" id="A0A1S3I6D7"/>
<dbReference type="Proteomes" id="UP000085678">
    <property type="component" value="Unplaced"/>
</dbReference>
<dbReference type="Pfam" id="PF08477">
    <property type="entry name" value="Roc"/>
    <property type="match status" value="1"/>
</dbReference>
<proteinExistence type="predicted"/>
<sequence length="159" mass="18086">MGEEFTEEDLVTNGIEVSGCVLVKHTAGSTFKRQDESFREKYYIETLARGIKECRGKRPIPESSRGYIVLDEGVEFNTFRQIFDKSKGEPVVPDTLTLWDFGGQYVFYTTHQTFLTWRAVYLLVFDLTKDLNDPVHVERVGRTGRRPVDSVPDTVGGAL</sequence>
<dbReference type="Gene3D" id="3.40.50.300">
    <property type="entry name" value="P-loop containing nucleotide triphosphate hydrolases"/>
    <property type="match status" value="1"/>
</dbReference>
<gene>
    <name evidence="2" type="primary">LOC106161374</name>
</gene>
<dbReference type="KEGG" id="lak:106161374"/>
<dbReference type="InterPro" id="IPR027417">
    <property type="entry name" value="P-loop_NTPase"/>
</dbReference>
<keyword evidence="2" id="KW-0418">Kinase</keyword>
<accession>A0A1S3I6D7</accession>
<dbReference type="GO" id="GO:0016301">
    <property type="term" value="F:kinase activity"/>
    <property type="evidence" value="ECO:0007669"/>
    <property type="project" value="UniProtKB-KW"/>
</dbReference>
<dbReference type="SUPFAM" id="SSF52540">
    <property type="entry name" value="P-loop containing nucleoside triphosphate hydrolases"/>
    <property type="match status" value="1"/>
</dbReference>